<keyword evidence="1" id="KW-0175">Coiled coil</keyword>
<dbReference type="EMBL" id="UGRI01000002">
    <property type="protein sequence ID" value="SUB32039.1"/>
    <property type="molecule type" value="Genomic_DNA"/>
</dbReference>
<dbReference type="AlphaFoldDB" id="A0A379B167"/>
<evidence type="ECO:0000313" key="2">
    <source>
        <dbReference type="EMBL" id="SUB32039.1"/>
    </source>
</evidence>
<gene>
    <name evidence="2" type="ORF">NCTC11421_03465</name>
</gene>
<accession>A0A379B167</accession>
<organism evidence="2">
    <name type="scientific">Neisseria gonorrhoeae</name>
    <dbReference type="NCBI Taxonomy" id="485"/>
    <lineage>
        <taxon>Bacteria</taxon>
        <taxon>Pseudomonadati</taxon>
        <taxon>Pseudomonadota</taxon>
        <taxon>Betaproteobacteria</taxon>
        <taxon>Neisseriales</taxon>
        <taxon>Neisseriaceae</taxon>
        <taxon>Neisseria</taxon>
    </lineage>
</organism>
<feature type="coiled-coil region" evidence="1">
    <location>
        <begin position="7"/>
        <end position="34"/>
    </location>
</feature>
<reference evidence="2" key="1">
    <citation type="submission" date="2018-06" db="EMBL/GenBank/DDBJ databases">
        <authorList>
            <consortium name="Pathogen Informatics"/>
            <person name="Doyle S."/>
        </authorList>
    </citation>
    <scope>NUCLEOTIDE SEQUENCE [LARGE SCALE GENOMIC DNA]</scope>
    <source>
        <strain evidence="2">NCTC11421</strain>
    </source>
</reference>
<proteinExistence type="predicted"/>
<protein>
    <submittedName>
        <fullName evidence="2">Putative bacteriocin/pheromone secretion membrane fusion protein</fullName>
    </submittedName>
</protein>
<sequence length="85" mass="9968">MTAESHLLEQRSRLESLKREQNNAIRELDEQKITLSSLPERHKTELSQLNRAITEMNQEILDFDLKSEQTIRASKSGYIQQLMLI</sequence>
<evidence type="ECO:0000256" key="1">
    <source>
        <dbReference type="SAM" id="Coils"/>
    </source>
</evidence>
<name>A0A379B167_NEIGO</name>